<dbReference type="KEGG" id="fbe:FF125_15095"/>
<proteinExistence type="predicted"/>
<feature type="coiled-coil region" evidence="1">
    <location>
        <begin position="491"/>
        <end position="522"/>
    </location>
</feature>
<dbReference type="InterPro" id="IPR030392">
    <property type="entry name" value="S74_ICA"/>
</dbReference>
<dbReference type="PROSITE" id="PS51688">
    <property type="entry name" value="ICA"/>
    <property type="match status" value="1"/>
</dbReference>
<evidence type="ECO:0000256" key="1">
    <source>
        <dbReference type="SAM" id="Coils"/>
    </source>
</evidence>
<organism evidence="4 5">
    <name type="scientific">Aureibaculum algae</name>
    <dbReference type="NCBI Taxonomy" id="2584122"/>
    <lineage>
        <taxon>Bacteria</taxon>
        <taxon>Pseudomonadati</taxon>
        <taxon>Bacteroidota</taxon>
        <taxon>Flavobacteriia</taxon>
        <taxon>Flavobacteriales</taxon>
        <taxon>Flavobacteriaceae</taxon>
        <taxon>Aureibaculum</taxon>
    </lineage>
</organism>
<dbReference type="OrthoDB" id="1488700at2"/>
<keyword evidence="2" id="KW-0732">Signal</keyword>
<accession>A0A5B7TWK1</accession>
<feature type="chain" id="PRO_5023060873" description="Peptidase S74 domain-containing protein" evidence="2">
    <location>
        <begin position="23"/>
        <end position="522"/>
    </location>
</feature>
<evidence type="ECO:0000256" key="2">
    <source>
        <dbReference type="SAM" id="SignalP"/>
    </source>
</evidence>
<keyword evidence="5" id="KW-1185">Reference proteome</keyword>
<feature type="signal peptide" evidence="2">
    <location>
        <begin position="1"/>
        <end position="22"/>
    </location>
</feature>
<evidence type="ECO:0000313" key="4">
    <source>
        <dbReference type="EMBL" id="QCX39704.1"/>
    </source>
</evidence>
<sequence>MKKKLQLLTFFLSLGIYTTSFAQGYSGYINYQGVASNASGEVMANETIIVGVSIRHVLDVGDDYSENHTVTTDANGVFSLKIGSGTATEGRYYDFEWSNIGVQLIVSINGNEIGTTEMQAVPYALSSGDNYWYNDGGDIFNTNGGLVKVGSDLEVDGNIKLELGSTANEISIDGTLAGNSDDAIPTEKAVKSYIDNNKGASRINELIDAKSDNDGTDNGSSVFIGVDTGLNDDGTANANVGVGYQALYSNTTGSVNTAIGFKTLYSNTTGSYNTANGVFALNKNTSGSQNSANGREALFKNTTGNSNTANGYQSLYENSIGNYNTAIGFSSLLNNKQGNYNTAIGKAALQNTTASYNVAVGNDALNDLTTGSNNIGIGADSQVPNATGNHQVRIGNSQITYAGVQVAWTITSDAAWKDDVQPLPYGLDMITQLKPVDYVRKNNENNTREIGFIAQDVELLLQKIGYKDTGMLTTADDGRLSLRYNDFIPILTKAVQELNNKTSSLEKQNAELMKRIKALEHK</sequence>
<dbReference type="Pfam" id="PF13884">
    <property type="entry name" value="Peptidase_S74"/>
    <property type="match status" value="1"/>
</dbReference>
<dbReference type="AlphaFoldDB" id="A0A5B7TWK1"/>
<gene>
    <name evidence="4" type="ORF">FF125_15095</name>
</gene>
<reference evidence="4 5" key="1">
    <citation type="submission" date="2019-05" db="EMBL/GenBank/DDBJ databases">
        <title>Algicella ahnfeltiae gen. nov., sp. nov., a novel marine bacterium of the family Flavobacteriaceae isolated from a red alga.</title>
        <authorList>
            <person name="Nedashkovskaya O.I."/>
            <person name="Kukhlevskiy A.D."/>
            <person name="Kim S.-G."/>
            <person name="Zhukova N.V."/>
            <person name="Mikhailov V.V."/>
        </authorList>
    </citation>
    <scope>NUCLEOTIDE SEQUENCE [LARGE SCALE GENOMIC DNA]</scope>
    <source>
        <strain evidence="4 5">10Alg115</strain>
    </source>
</reference>
<keyword evidence="1" id="KW-0175">Coiled coil</keyword>
<protein>
    <recommendedName>
        <fullName evidence="3">Peptidase S74 domain-containing protein</fullName>
    </recommendedName>
</protein>
<evidence type="ECO:0000313" key="5">
    <source>
        <dbReference type="Proteomes" id="UP000306229"/>
    </source>
</evidence>
<dbReference type="EMBL" id="CP040749">
    <property type="protein sequence ID" value="QCX39704.1"/>
    <property type="molecule type" value="Genomic_DNA"/>
</dbReference>
<name>A0A5B7TWK1_9FLAO</name>
<dbReference type="RefSeq" id="WP_138950541.1">
    <property type="nucleotide sequence ID" value="NZ_CP040749.1"/>
</dbReference>
<evidence type="ECO:0000259" key="3">
    <source>
        <dbReference type="PROSITE" id="PS51688"/>
    </source>
</evidence>
<feature type="domain" description="Peptidase S74" evidence="3">
    <location>
        <begin position="412"/>
        <end position="509"/>
    </location>
</feature>
<dbReference type="Proteomes" id="UP000306229">
    <property type="component" value="Chromosome"/>
</dbReference>